<dbReference type="Proteomes" id="UP000236723">
    <property type="component" value="Unassembled WGS sequence"/>
</dbReference>
<accession>A0A1H6D885</accession>
<keyword evidence="7" id="KW-1185">Reference proteome</keyword>
<dbReference type="SMART" id="SM00422">
    <property type="entry name" value="HTH_MERR"/>
    <property type="match status" value="1"/>
</dbReference>
<name>A0A1H6D885_9ACTN</name>
<protein>
    <submittedName>
        <fullName evidence="6">DNA-binding transcriptional regulator, MerR family</fullName>
    </submittedName>
</protein>
<sequence>MLIGELSRRTGVSPRLLRYYEEQGLLAAGRGPNGYRHYDDDSVITVRKIRVLLDAGLSTEVIRSVLPCTRDDQPEFDWCADIRDLLDRELAALDARIKSLQRDRGTLAGFLAQPGGHPQIE</sequence>
<dbReference type="PANTHER" id="PTHR30204:SF69">
    <property type="entry name" value="MERR-FAMILY TRANSCRIPTIONAL REGULATOR"/>
    <property type="match status" value="1"/>
</dbReference>
<reference evidence="7" key="1">
    <citation type="submission" date="2016-10" db="EMBL/GenBank/DDBJ databases">
        <authorList>
            <person name="Varghese N."/>
            <person name="Submissions S."/>
        </authorList>
    </citation>
    <scope>NUCLEOTIDE SEQUENCE [LARGE SCALE GENOMIC DNA]</scope>
    <source>
        <strain evidence="7">DSM 43163</strain>
    </source>
</reference>
<evidence type="ECO:0000313" key="7">
    <source>
        <dbReference type="Proteomes" id="UP000236723"/>
    </source>
</evidence>
<dbReference type="InterPro" id="IPR047057">
    <property type="entry name" value="MerR_fam"/>
</dbReference>
<dbReference type="PANTHER" id="PTHR30204">
    <property type="entry name" value="REDOX-CYCLING DRUG-SENSING TRANSCRIPTIONAL ACTIVATOR SOXR"/>
    <property type="match status" value="1"/>
</dbReference>
<dbReference type="GO" id="GO:0003700">
    <property type="term" value="F:DNA-binding transcription factor activity"/>
    <property type="evidence" value="ECO:0007669"/>
    <property type="project" value="InterPro"/>
</dbReference>
<dbReference type="PRINTS" id="PR00040">
    <property type="entry name" value="HTHMERR"/>
</dbReference>
<evidence type="ECO:0000256" key="2">
    <source>
        <dbReference type="ARBA" id="ARBA00023015"/>
    </source>
</evidence>
<dbReference type="OrthoDB" id="5296483at2"/>
<dbReference type="RefSeq" id="WP_103941300.1">
    <property type="nucleotide sequence ID" value="NZ_FNVO01000014.1"/>
</dbReference>
<evidence type="ECO:0000256" key="1">
    <source>
        <dbReference type="ARBA" id="ARBA00022491"/>
    </source>
</evidence>
<dbReference type="PROSITE" id="PS50937">
    <property type="entry name" value="HTH_MERR_2"/>
    <property type="match status" value="1"/>
</dbReference>
<organism evidence="6 7">
    <name type="scientific">Thermomonospora echinospora</name>
    <dbReference type="NCBI Taxonomy" id="1992"/>
    <lineage>
        <taxon>Bacteria</taxon>
        <taxon>Bacillati</taxon>
        <taxon>Actinomycetota</taxon>
        <taxon>Actinomycetes</taxon>
        <taxon>Streptosporangiales</taxon>
        <taxon>Thermomonosporaceae</taxon>
        <taxon>Thermomonospora</taxon>
    </lineage>
</organism>
<dbReference type="CDD" id="cd01282">
    <property type="entry name" value="HTH_MerR-like_sg3"/>
    <property type="match status" value="1"/>
</dbReference>
<keyword evidence="1" id="KW-0678">Repressor</keyword>
<dbReference type="Pfam" id="PF13411">
    <property type="entry name" value="MerR_1"/>
    <property type="match status" value="1"/>
</dbReference>
<keyword evidence="2" id="KW-0805">Transcription regulation</keyword>
<dbReference type="SUPFAM" id="SSF46955">
    <property type="entry name" value="Putative DNA-binding domain"/>
    <property type="match status" value="1"/>
</dbReference>
<gene>
    <name evidence="6" type="ORF">SAMN04489712_11422</name>
</gene>
<keyword evidence="3 6" id="KW-0238">DNA-binding</keyword>
<dbReference type="Gene3D" id="1.10.1660.10">
    <property type="match status" value="1"/>
</dbReference>
<dbReference type="AlphaFoldDB" id="A0A1H6D885"/>
<keyword evidence="4" id="KW-0804">Transcription</keyword>
<dbReference type="GO" id="GO:0003677">
    <property type="term" value="F:DNA binding"/>
    <property type="evidence" value="ECO:0007669"/>
    <property type="project" value="UniProtKB-KW"/>
</dbReference>
<dbReference type="EMBL" id="FNVO01000014">
    <property type="protein sequence ID" value="SEG81308.1"/>
    <property type="molecule type" value="Genomic_DNA"/>
</dbReference>
<proteinExistence type="predicted"/>
<dbReference type="PROSITE" id="PS00552">
    <property type="entry name" value="HTH_MERR_1"/>
    <property type="match status" value="1"/>
</dbReference>
<feature type="domain" description="HTH merR-type" evidence="5">
    <location>
        <begin position="1"/>
        <end position="68"/>
    </location>
</feature>
<evidence type="ECO:0000313" key="6">
    <source>
        <dbReference type="EMBL" id="SEG81308.1"/>
    </source>
</evidence>
<evidence type="ECO:0000259" key="5">
    <source>
        <dbReference type="PROSITE" id="PS50937"/>
    </source>
</evidence>
<evidence type="ECO:0000256" key="3">
    <source>
        <dbReference type="ARBA" id="ARBA00023125"/>
    </source>
</evidence>
<dbReference type="InterPro" id="IPR000551">
    <property type="entry name" value="MerR-type_HTH_dom"/>
</dbReference>
<dbReference type="InterPro" id="IPR009061">
    <property type="entry name" value="DNA-bd_dom_put_sf"/>
</dbReference>
<evidence type="ECO:0000256" key="4">
    <source>
        <dbReference type="ARBA" id="ARBA00023163"/>
    </source>
</evidence>